<reference evidence="3 4" key="1">
    <citation type="journal article" date="2018" name="BMC Genomics">
        <title>Genomic comparison of Trypanosoma conorhini and Trypanosoma rangeli to Trypanosoma cruzi strains of high and low virulence.</title>
        <authorList>
            <person name="Bradwell K.R."/>
            <person name="Koparde V.N."/>
            <person name="Matveyev A.V."/>
            <person name="Serrano M.G."/>
            <person name="Alves J.M."/>
            <person name="Parikh H."/>
            <person name="Huang B."/>
            <person name="Lee V."/>
            <person name="Espinosa-Alvarez O."/>
            <person name="Ortiz P.A."/>
            <person name="Costa-Martins A.G."/>
            <person name="Teixeira M.M."/>
            <person name="Buck G.A."/>
        </authorList>
    </citation>
    <scope>NUCLEOTIDE SEQUENCE [LARGE SCALE GENOMIC DNA]</scope>
    <source>
        <strain evidence="3 4">AM80</strain>
    </source>
</reference>
<comment type="caution">
    <text evidence="3">The sequence shown here is derived from an EMBL/GenBank/DDBJ whole genome shotgun (WGS) entry which is preliminary data.</text>
</comment>
<dbReference type="RefSeq" id="XP_029240785.1">
    <property type="nucleotide sequence ID" value="XM_029379396.1"/>
</dbReference>
<evidence type="ECO:0000313" key="3">
    <source>
        <dbReference type="EMBL" id="RNF09133.1"/>
    </source>
</evidence>
<evidence type="ECO:0000256" key="2">
    <source>
        <dbReference type="SAM" id="MobiDB-lite"/>
    </source>
</evidence>
<evidence type="ECO:0000313" key="4">
    <source>
        <dbReference type="Proteomes" id="UP000283634"/>
    </source>
</evidence>
<proteinExistence type="predicted"/>
<dbReference type="EMBL" id="MKGL01000053">
    <property type="protein sequence ID" value="RNF09133.1"/>
    <property type="molecule type" value="Genomic_DNA"/>
</dbReference>
<feature type="coiled-coil region" evidence="1">
    <location>
        <begin position="131"/>
        <end position="165"/>
    </location>
</feature>
<sequence>MVAGLSTSPNTSNNGTGLDTGHRKRGICGDAVLKDYLNTLPADFEGDACPPLTDDNERMEHELAKLDRSGLTQRVASVTRRCNEALMELLEQEQQMGNRLSEVRYLESRLSDREDEVEMLRLQLQASDDHIEGLLREKADVLRMLTESKNELAHVSAKAASLQRDLNAKTKHENNLLSPLWSTPRAASVDVASPLPALMAQSLSEQRVHCGGNGSGNGESLQNGFALNRALRGEGASVSEVAGAVPPVASDLQRPASRQASSHVVGPSSAGVVQGIEAAQNEGVCLHSSNSENVDWRKRCLEYQKRNEFLEKELTKTQFSSSSASKELTLDSLNGEMSHAHVFVQELHSRLRRTMEKLGRVERELDAEREQNRKQGKLETQLLKDVALFARKLRNHENAESEMRAQRRLDMNLTREELLDELGRCRSTINELRARISAFGADEFAQQRQQVRNEASITEELASALEEALTANEVLRAEKEVALLEKKAQEETYEAELRSRVAEMERLTAALHELQEHVNVLGRRRSLDGGSQR</sequence>
<protein>
    <submittedName>
        <fullName evidence="3">Uncharacterized protein</fullName>
    </submittedName>
</protein>
<dbReference type="PANTHER" id="PTHR18937">
    <property type="entry name" value="STRUCTURAL MAINTENANCE OF CHROMOSOMES SMC FAMILY MEMBER"/>
    <property type="match status" value="1"/>
</dbReference>
<keyword evidence="1" id="KW-0175">Coiled coil</keyword>
<feature type="coiled-coil region" evidence="1">
    <location>
        <begin position="415"/>
        <end position="524"/>
    </location>
</feature>
<feature type="coiled-coil region" evidence="1">
    <location>
        <begin position="344"/>
        <end position="371"/>
    </location>
</feature>
<evidence type="ECO:0000256" key="1">
    <source>
        <dbReference type="SAM" id="Coils"/>
    </source>
</evidence>
<gene>
    <name evidence="3" type="ORF">TraAM80_02392</name>
</gene>
<dbReference type="OrthoDB" id="267842at2759"/>
<organism evidence="3 4">
    <name type="scientific">Trypanosoma rangeli</name>
    <dbReference type="NCBI Taxonomy" id="5698"/>
    <lineage>
        <taxon>Eukaryota</taxon>
        <taxon>Discoba</taxon>
        <taxon>Euglenozoa</taxon>
        <taxon>Kinetoplastea</taxon>
        <taxon>Metakinetoplastina</taxon>
        <taxon>Trypanosomatida</taxon>
        <taxon>Trypanosomatidae</taxon>
        <taxon>Trypanosoma</taxon>
        <taxon>Herpetosoma</taxon>
    </lineage>
</organism>
<feature type="region of interest" description="Disordered" evidence="2">
    <location>
        <begin position="1"/>
        <end position="22"/>
    </location>
</feature>
<dbReference type="Proteomes" id="UP000283634">
    <property type="component" value="Unassembled WGS sequence"/>
</dbReference>
<dbReference type="VEuPathDB" id="TriTrypDB:TRSC58_05822"/>
<accession>A0A3R7L7G6</accession>
<dbReference type="AlphaFoldDB" id="A0A3R7L7G6"/>
<dbReference type="GeneID" id="40326325"/>
<name>A0A3R7L7G6_TRYRA</name>
<dbReference type="OMA" id="NERMEHE"/>
<feature type="compositionally biased region" description="Polar residues" evidence="2">
    <location>
        <begin position="1"/>
        <end position="17"/>
    </location>
</feature>
<keyword evidence="4" id="KW-1185">Reference proteome</keyword>